<evidence type="ECO:0000256" key="2">
    <source>
        <dbReference type="ARBA" id="ARBA00038413"/>
    </source>
</evidence>
<sequence length="281" mass="30276">GCRVAAPITLTFQPSAGVPESDLGIQVLQGGQLDLHGAPYKPTWTRLSATVPRGSNIIYLQDSVSSWQPGQLLFVTTSIYRDEYENQNEVAAVQSVSSDGRTVVVDSPFQYSHYGGSEYQSEVGLLSRSLLLRSWPGSGTTSRGAHVRIMGQGRLEGVLSYQMGQRNVLGAYPFHWHNAGDAGRGVSYAKDCAVFASYYRCFVVHGTQNLQLTDNVAFHATGSCFYLEDGVEEGNWLQHNLGAFVHVIGRPAGGVTQSGEVFVQGPDLAHPADAAAGVFYA</sequence>
<feature type="non-terminal residue" evidence="4">
    <location>
        <position position="1"/>
    </location>
</feature>
<comment type="similarity">
    <text evidence="2">Belongs to the comF family.</text>
</comment>
<dbReference type="PANTHER" id="PTHR47687">
    <property type="entry name" value="G8 DOMAIN-CONTAINING PROTEIN DDB_G0288475-RELATED"/>
    <property type="match status" value="1"/>
</dbReference>
<evidence type="ECO:0000313" key="5">
    <source>
        <dbReference type="Proteomes" id="UP000747399"/>
    </source>
</evidence>
<dbReference type="InterPro" id="IPR019316">
    <property type="entry name" value="G8_domain"/>
</dbReference>
<dbReference type="PROSITE" id="PS51484">
    <property type="entry name" value="G8"/>
    <property type="match status" value="1"/>
</dbReference>
<keyword evidence="1" id="KW-0325">Glycoprotein</keyword>
<dbReference type="Pfam" id="PF24606">
    <property type="entry name" value="CEMIP_beta-hel"/>
    <property type="match status" value="1"/>
</dbReference>
<feature type="domain" description="G8" evidence="3">
    <location>
        <begin position="1"/>
        <end position="49"/>
    </location>
</feature>
<protein>
    <recommendedName>
        <fullName evidence="3">G8 domain-containing protein</fullName>
    </recommendedName>
</protein>
<proteinExistence type="inferred from homology"/>
<feature type="non-terminal residue" evidence="4">
    <location>
        <position position="281"/>
    </location>
</feature>
<dbReference type="InterPro" id="IPR055401">
    <property type="entry name" value="CEMIP_beta-hel_dom"/>
</dbReference>
<evidence type="ECO:0000313" key="4">
    <source>
        <dbReference type="EMBL" id="GIL62494.1"/>
    </source>
</evidence>
<keyword evidence="5" id="KW-1185">Reference proteome</keyword>
<comment type="caution">
    <text evidence="4">The sequence shown here is derived from an EMBL/GenBank/DDBJ whole genome shotgun (WGS) entry which is preliminary data.</text>
</comment>
<reference evidence="4" key="1">
    <citation type="journal article" date="2021" name="Proc. Natl. Acad. Sci. U.S.A.">
        <title>Three genomes in the algal genus Volvox reveal the fate of a haploid sex-determining region after a transition to homothallism.</title>
        <authorList>
            <person name="Yamamoto K."/>
            <person name="Hamaji T."/>
            <person name="Kawai-Toyooka H."/>
            <person name="Matsuzaki R."/>
            <person name="Takahashi F."/>
            <person name="Nishimura Y."/>
            <person name="Kawachi M."/>
            <person name="Noguchi H."/>
            <person name="Minakuchi Y."/>
            <person name="Umen J.G."/>
            <person name="Toyoda A."/>
            <person name="Nozaki H."/>
        </authorList>
    </citation>
    <scope>NUCLEOTIDE SEQUENCE</scope>
    <source>
        <strain evidence="4">NIES-3780</strain>
    </source>
</reference>
<name>A0A8J4BIP8_9CHLO</name>
<dbReference type="EMBL" id="BNCO01000051">
    <property type="protein sequence ID" value="GIL62494.1"/>
    <property type="molecule type" value="Genomic_DNA"/>
</dbReference>
<organism evidence="4 5">
    <name type="scientific">Volvox africanus</name>
    <dbReference type="NCBI Taxonomy" id="51714"/>
    <lineage>
        <taxon>Eukaryota</taxon>
        <taxon>Viridiplantae</taxon>
        <taxon>Chlorophyta</taxon>
        <taxon>core chlorophytes</taxon>
        <taxon>Chlorophyceae</taxon>
        <taxon>CS clade</taxon>
        <taxon>Chlamydomonadales</taxon>
        <taxon>Volvocaceae</taxon>
        <taxon>Volvox</taxon>
    </lineage>
</organism>
<dbReference type="PANTHER" id="PTHR47687:SF4">
    <property type="entry name" value="G8 DOMAIN-CONTAINING PROTEIN DDB_G0286311-RELATED"/>
    <property type="match status" value="1"/>
</dbReference>
<dbReference type="AlphaFoldDB" id="A0A8J4BIP8"/>
<gene>
    <name evidence="4" type="ORF">Vafri_16704</name>
</gene>
<evidence type="ECO:0000259" key="3">
    <source>
        <dbReference type="PROSITE" id="PS51484"/>
    </source>
</evidence>
<dbReference type="InterPro" id="IPR052334">
    <property type="entry name" value="G8_domain-comF-like"/>
</dbReference>
<evidence type="ECO:0000256" key="1">
    <source>
        <dbReference type="ARBA" id="ARBA00023180"/>
    </source>
</evidence>
<accession>A0A8J4BIP8</accession>
<dbReference type="Proteomes" id="UP000747399">
    <property type="component" value="Unassembled WGS sequence"/>
</dbReference>